<evidence type="ECO:0000256" key="1">
    <source>
        <dbReference type="SAM" id="MobiDB-lite"/>
    </source>
</evidence>
<reference evidence="2" key="1">
    <citation type="submission" date="2021-12" db="EMBL/GenBank/DDBJ databases">
        <title>Prjna785345.</title>
        <authorList>
            <person name="Rujirawat T."/>
            <person name="Krajaejun T."/>
        </authorList>
    </citation>
    <scope>NUCLEOTIDE SEQUENCE</scope>
    <source>
        <strain evidence="2">Pi057C3</strain>
    </source>
</reference>
<feature type="region of interest" description="Disordered" evidence="1">
    <location>
        <begin position="24"/>
        <end position="47"/>
    </location>
</feature>
<dbReference type="AlphaFoldDB" id="A0AAD5Q647"/>
<name>A0AAD5Q647_PYTIN</name>
<organism evidence="2 3">
    <name type="scientific">Pythium insidiosum</name>
    <name type="common">Pythiosis disease agent</name>
    <dbReference type="NCBI Taxonomy" id="114742"/>
    <lineage>
        <taxon>Eukaryota</taxon>
        <taxon>Sar</taxon>
        <taxon>Stramenopiles</taxon>
        <taxon>Oomycota</taxon>
        <taxon>Peronosporomycetes</taxon>
        <taxon>Pythiales</taxon>
        <taxon>Pythiaceae</taxon>
        <taxon>Pythium</taxon>
    </lineage>
</organism>
<dbReference type="EMBL" id="JAKCXM010000535">
    <property type="protein sequence ID" value="KAJ0393067.1"/>
    <property type="molecule type" value="Genomic_DNA"/>
</dbReference>
<protein>
    <submittedName>
        <fullName evidence="2">Uncharacterized protein</fullName>
    </submittedName>
</protein>
<sequence>MLKRVPNTVFTRYLVPADEVTQGAPGRLRRPVSNHDVPTRSNGNARSPAWRTSIGHIVDFGYFLDGEKLFPRTVTVGTSNTFWFVTDASVFAMGLGDLEVMSSVEVFAIAQWFGAIFGEYRATTEYDVGHGTRTRMRVRERSTMHDAALNVTLLKRYRLLGPHRSVYTKVG</sequence>
<gene>
    <name evidence="2" type="ORF">P43SY_008382</name>
</gene>
<evidence type="ECO:0000313" key="2">
    <source>
        <dbReference type="EMBL" id="KAJ0393067.1"/>
    </source>
</evidence>
<proteinExistence type="predicted"/>
<evidence type="ECO:0000313" key="3">
    <source>
        <dbReference type="Proteomes" id="UP001209570"/>
    </source>
</evidence>
<accession>A0AAD5Q647</accession>
<comment type="caution">
    <text evidence="2">The sequence shown here is derived from an EMBL/GenBank/DDBJ whole genome shotgun (WGS) entry which is preliminary data.</text>
</comment>
<dbReference type="Proteomes" id="UP001209570">
    <property type="component" value="Unassembled WGS sequence"/>
</dbReference>
<keyword evidence="3" id="KW-1185">Reference proteome</keyword>